<organism evidence="1 2">
    <name type="scientific">Salix suchowensis</name>
    <dbReference type="NCBI Taxonomy" id="1278906"/>
    <lineage>
        <taxon>Eukaryota</taxon>
        <taxon>Viridiplantae</taxon>
        <taxon>Streptophyta</taxon>
        <taxon>Embryophyta</taxon>
        <taxon>Tracheophyta</taxon>
        <taxon>Spermatophyta</taxon>
        <taxon>Magnoliopsida</taxon>
        <taxon>eudicotyledons</taxon>
        <taxon>Gunneridae</taxon>
        <taxon>Pentapetalae</taxon>
        <taxon>rosids</taxon>
        <taxon>fabids</taxon>
        <taxon>Malpighiales</taxon>
        <taxon>Salicaceae</taxon>
        <taxon>Saliceae</taxon>
        <taxon>Salix</taxon>
    </lineage>
</organism>
<dbReference type="EMBL" id="JAPFFI010000006">
    <property type="protein sequence ID" value="KAJ6391618.1"/>
    <property type="molecule type" value="Genomic_DNA"/>
</dbReference>
<evidence type="ECO:0000313" key="2">
    <source>
        <dbReference type="Proteomes" id="UP001141253"/>
    </source>
</evidence>
<reference evidence="1" key="1">
    <citation type="submission" date="2022-10" db="EMBL/GenBank/DDBJ databases">
        <authorList>
            <person name="Hyden B.L."/>
            <person name="Feng K."/>
            <person name="Yates T."/>
            <person name="Jawdy S."/>
            <person name="Smart L.B."/>
            <person name="Muchero W."/>
        </authorList>
    </citation>
    <scope>NUCLEOTIDE SEQUENCE</scope>
    <source>
        <tissue evidence="1">Shoot tip</tissue>
    </source>
</reference>
<reference evidence="1" key="2">
    <citation type="journal article" date="2023" name="Int. J. Mol. Sci.">
        <title>De Novo Assembly and Annotation of 11 Diverse Shrub Willow (Salix) Genomes Reveals Novel Gene Organization in Sex-Linked Regions.</title>
        <authorList>
            <person name="Hyden B."/>
            <person name="Feng K."/>
            <person name="Yates T.B."/>
            <person name="Jawdy S."/>
            <person name="Cereghino C."/>
            <person name="Smart L.B."/>
            <person name="Muchero W."/>
        </authorList>
    </citation>
    <scope>NUCLEOTIDE SEQUENCE</scope>
    <source>
        <tissue evidence="1">Shoot tip</tissue>
    </source>
</reference>
<comment type="caution">
    <text evidence="1">The sequence shown here is derived from an EMBL/GenBank/DDBJ whole genome shotgun (WGS) entry which is preliminary data.</text>
</comment>
<proteinExistence type="predicted"/>
<accession>A0ABQ9BWP8</accession>
<keyword evidence="2" id="KW-1185">Reference proteome</keyword>
<evidence type="ECO:0000313" key="1">
    <source>
        <dbReference type="EMBL" id="KAJ6391618.1"/>
    </source>
</evidence>
<name>A0ABQ9BWP8_9ROSI</name>
<sequence>MSSLNMVLNCASSREIGSELLNVENRIRHQTKKLVNLCA</sequence>
<dbReference type="Proteomes" id="UP001141253">
    <property type="component" value="Chromosome 2"/>
</dbReference>
<protein>
    <submittedName>
        <fullName evidence="1">Uncharacterized protein</fullName>
    </submittedName>
</protein>
<gene>
    <name evidence="1" type="ORF">OIU77_025565</name>
</gene>